<reference evidence="8" key="1">
    <citation type="submission" date="2023-03" db="EMBL/GenBank/DDBJ databases">
        <title>Massive genome expansion in bonnet fungi (Mycena s.s.) driven by repeated elements and novel gene families across ecological guilds.</title>
        <authorList>
            <consortium name="Lawrence Berkeley National Laboratory"/>
            <person name="Harder C.B."/>
            <person name="Miyauchi S."/>
            <person name="Viragh M."/>
            <person name="Kuo A."/>
            <person name="Thoen E."/>
            <person name="Andreopoulos B."/>
            <person name="Lu D."/>
            <person name="Skrede I."/>
            <person name="Drula E."/>
            <person name="Henrissat B."/>
            <person name="Morin E."/>
            <person name="Kohler A."/>
            <person name="Barry K."/>
            <person name="LaButti K."/>
            <person name="Morin E."/>
            <person name="Salamov A."/>
            <person name="Lipzen A."/>
            <person name="Mereny Z."/>
            <person name="Hegedus B."/>
            <person name="Baldrian P."/>
            <person name="Stursova M."/>
            <person name="Weitz H."/>
            <person name="Taylor A."/>
            <person name="Grigoriev I.V."/>
            <person name="Nagy L.G."/>
            <person name="Martin F."/>
            <person name="Kauserud H."/>
        </authorList>
    </citation>
    <scope>NUCLEOTIDE SEQUENCE</scope>
    <source>
        <strain evidence="8">CBHHK002</strain>
    </source>
</reference>
<proteinExistence type="inferred from homology"/>
<evidence type="ECO:0000256" key="1">
    <source>
        <dbReference type="ARBA" id="ARBA00004477"/>
    </source>
</evidence>
<comment type="caution">
    <text evidence="8">The sequence shown here is derived from an EMBL/GenBank/DDBJ whole genome shotgun (WGS) entry which is preliminary data.</text>
</comment>
<dbReference type="PANTHER" id="PTHR11009">
    <property type="entry name" value="DER1-LIKE PROTEIN, DERLIN"/>
    <property type="match status" value="1"/>
</dbReference>
<comment type="function">
    <text evidence="7">May be involved in the degradation of misfolded endoplasmic reticulum (ER) luminal proteins.</text>
</comment>
<keyword evidence="4 7" id="KW-0256">Endoplasmic reticulum</keyword>
<feature type="transmembrane region" description="Helical" evidence="7">
    <location>
        <begin position="134"/>
        <end position="152"/>
    </location>
</feature>
<organism evidence="8 9">
    <name type="scientific">Mycena albidolilacea</name>
    <dbReference type="NCBI Taxonomy" id="1033008"/>
    <lineage>
        <taxon>Eukaryota</taxon>
        <taxon>Fungi</taxon>
        <taxon>Dikarya</taxon>
        <taxon>Basidiomycota</taxon>
        <taxon>Agaricomycotina</taxon>
        <taxon>Agaricomycetes</taxon>
        <taxon>Agaricomycetidae</taxon>
        <taxon>Agaricales</taxon>
        <taxon>Marasmiineae</taxon>
        <taxon>Mycenaceae</taxon>
        <taxon>Mycena</taxon>
    </lineage>
</organism>
<feature type="transmembrane region" description="Helical" evidence="7">
    <location>
        <begin position="89"/>
        <end position="105"/>
    </location>
</feature>
<evidence type="ECO:0000256" key="6">
    <source>
        <dbReference type="ARBA" id="ARBA00023136"/>
    </source>
</evidence>
<evidence type="ECO:0000256" key="2">
    <source>
        <dbReference type="ARBA" id="ARBA00008917"/>
    </source>
</evidence>
<keyword evidence="6 7" id="KW-0472">Membrane</keyword>
<protein>
    <recommendedName>
        <fullName evidence="7">Derlin</fullName>
    </recommendedName>
</protein>
<feature type="transmembrane region" description="Helical" evidence="7">
    <location>
        <begin position="20"/>
        <end position="45"/>
    </location>
</feature>
<dbReference type="InterPro" id="IPR007599">
    <property type="entry name" value="DER1"/>
</dbReference>
<dbReference type="GO" id="GO:0006950">
    <property type="term" value="P:response to stress"/>
    <property type="evidence" value="ECO:0007669"/>
    <property type="project" value="UniProtKB-ARBA"/>
</dbReference>
<feature type="transmembrane region" description="Helical" evidence="7">
    <location>
        <begin position="57"/>
        <end position="77"/>
    </location>
</feature>
<keyword evidence="9" id="KW-1185">Reference proteome</keyword>
<feature type="non-terminal residue" evidence="8">
    <location>
        <position position="209"/>
    </location>
</feature>
<comment type="subcellular location">
    <subcellularLocation>
        <location evidence="1 7">Endoplasmic reticulum membrane</location>
        <topology evidence="1 7">Multi-pass membrane protein</topology>
    </subcellularLocation>
</comment>
<dbReference type="EMBL" id="JARIHO010000119">
    <property type="protein sequence ID" value="KAJ7302231.1"/>
    <property type="molecule type" value="Genomic_DNA"/>
</dbReference>
<keyword evidence="5 7" id="KW-1133">Transmembrane helix</keyword>
<evidence type="ECO:0000256" key="7">
    <source>
        <dbReference type="RuleBase" id="RU363059"/>
    </source>
</evidence>
<feature type="transmembrane region" description="Helical" evidence="7">
    <location>
        <begin position="186"/>
        <end position="203"/>
    </location>
</feature>
<accession>A0AAD6YZJ7</accession>
<keyword evidence="3 7" id="KW-0812">Transmembrane</keyword>
<dbReference type="Pfam" id="PF04511">
    <property type="entry name" value="DER1"/>
    <property type="match status" value="1"/>
</dbReference>
<dbReference type="Proteomes" id="UP001218218">
    <property type="component" value="Unassembled WGS sequence"/>
</dbReference>
<feature type="non-terminal residue" evidence="8">
    <location>
        <position position="1"/>
    </location>
</feature>
<gene>
    <name evidence="8" type="ORF">DFH08DRAFT_989818</name>
</gene>
<evidence type="ECO:0000256" key="5">
    <source>
        <dbReference type="ARBA" id="ARBA00022989"/>
    </source>
</evidence>
<comment type="similarity">
    <text evidence="2 7">Belongs to the derlin family.</text>
</comment>
<evidence type="ECO:0000256" key="3">
    <source>
        <dbReference type="ARBA" id="ARBA00022692"/>
    </source>
</evidence>
<evidence type="ECO:0000256" key="4">
    <source>
        <dbReference type="ARBA" id="ARBA00022824"/>
    </source>
</evidence>
<dbReference type="AlphaFoldDB" id="A0AAD6YZJ7"/>
<sequence length="209" mass="23414">MSSRDVLTEFQKLPPVTRTLLASIATVTLSCIVQITSPSWVVYTYNLAFQKLQIWRLYMSFFLVNGGITFIFGAWISTRSIFLLNMSDLVWQLFVANILILILSIPMGRGPFFHSFLFCIAYMSSALTPPSTQTSLFGLMTLPVTYLPYIMLGTDLLTGRPDTVVIVLPGAVIGHMWWWSMWGSTAGGVGSVLELWSGAPMWMKNYMGK</sequence>
<evidence type="ECO:0000313" key="9">
    <source>
        <dbReference type="Proteomes" id="UP001218218"/>
    </source>
</evidence>
<dbReference type="GO" id="GO:0005789">
    <property type="term" value="C:endoplasmic reticulum membrane"/>
    <property type="evidence" value="ECO:0007669"/>
    <property type="project" value="UniProtKB-SubCell"/>
</dbReference>
<name>A0AAD6YZJ7_9AGAR</name>
<dbReference type="PROSITE" id="PS51257">
    <property type="entry name" value="PROKAR_LIPOPROTEIN"/>
    <property type="match status" value="1"/>
</dbReference>
<evidence type="ECO:0000313" key="8">
    <source>
        <dbReference type="EMBL" id="KAJ7302231.1"/>
    </source>
</evidence>